<sequence length="388" mass="43365">MGDGMTRRTFVKLGAASLAFRAFSVGQAQPKPLRVAFVGVGGRGTLLLRTTLELPAVQVVAVCDVEPSHLERACQLVEQAQGKRPEAYGKHPYHYRDLLARDDVDCVVFATPCYWHGVMYLDAFKAGKHFYGEKPLAITVRELKLLQDARKRYPQVVAQVGFQWGAHQGRADIVRKIRDGVIGDLIEGRFYRHNSWASLSGWRGWLKKRALSGDWMVEQAVHEFNLIWWVTQTHPSAAYAVGRRNIVEPENPERDVTDFYIATLEYPNGLTVHYTHSWINPQGYTGIATHFIGTKGAADLLGCTIQLRGQNEPVRGEGEPGDTKELLQNFFDAVRAGDPTQVYCGIDNGVAASLVGLLIRKAMDEKRRVTLDELLRDDKEMPPLPPAS</sequence>
<dbReference type="PANTHER" id="PTHR43818:SF5">
    <property type="entry name" value="OXIDOREDUCTASE FAMILY PROTEIN"/>
    <property type="match status" value="1"/>
</dbReference>
<dbReference type="Proteomes" id="UP000236173">
    <property type="component" value="Unassembled WGS sequence"/>
</dbReference>
<feature type="domain" description="GFO/IDH/MocA-like oxidoreductase" evidence="2">
    <location>
        <begin position="175"/>
        <end position="298"/>
    </location>
</feature>
<proteinExistence type="predicted"/>
<keyword evidence="3" id="KW-0378">Hydrolase</keyword>
<dbReference type="Gene3D" id="3.40.50.720">
    <property type="entry name" value="NAD(P)-binding Rossmann-like Domain"/>
    <property type="match status" value="1"/>
</dbReference>
<dbReference type="InterPro" id="IPR036291">
    <property type="entry name" value="NAD(P)-bd_dom_sf"/>
</dbReference>
<keyword evidence="3" id="KW-0326">Glycosidase</keyword>
<evidence type="ECO:0000313" key="3">
    <source>
        <dbReference type="EMBL" id="GBC98721.1"/>
    </source>
</evidence>
<evidence type="ECO:0000313" key="4">
    <source>
        <dbReference type="Proteomes" id="UP000236173"/>
    </source>
</evidence>
<comment type="caution">
    <text evidence="3">The sequence shown here is derived from an EMBL/GenBank/DDBJ whole genome shotgun (WGS) entry which is preliminary data.</text>
</comment>
<reference evidence="4" key="1">
    <citation type="submission" date="2017-09" db="EMBL/GenBank/DDBJ databases">
        <title>Metaegenomics of thermophilic ammonia-oxidizing enrichment culture.</title>
        <authorList>
            <person name="Kato S."/>
            <person name="Suzuki K."/>
        </authorList>
    </citation>
    <scope>NUCLEOTIDE SEQUENCE [LARGE SCALE GENOMIC DNA]</scope>
</reference>
<accession>A0A2H5XBZ7</accession>
<dbReference type="InterPro" id="IPR000683">
    <property type="entry name" value="Gfo/Idh/MocA-like_OxRdtase_N"/>
</dbReference>
<dbReference type="SUPFAM" id="SSF55347">
    <property type="entry name" value="Glyceraldehyde-3-phosphate dehydrogenase-like, C-terminal domain"/>
    <property type="match status" value="1"/>
</dbReference>
<dbReference type="EMBL" id="BEHT01000014">
    <property type="protein sequence ID" value="GBC98721.1"/>
    <property type="molecule type" value="Genomic_DNA"/>
</dbReference>
<dbReference type="Pfam" id="PF01408">
    <property type="entry name" value="GFO_IDH_MocA"/>
    <property type="match status" value="1"/>
</dbReference>
<dbReference type="InterPro" id="IPR055170">
    <property type="entry name" value="GFO_IDH_MocA-like_dom"/>
</dbReference>
<dbReference type="AlphaFoldDB" id="A0A2H5XBZ7"/>
<evidence type="ECO:0000259" key="1">
    <source>
        <dbReference type="Pfam" id="PF01408"/>
    </source>
</evidence>
<dbReference type="PANTHER" id="PTHR43818">
    <property type="entry name" value="BCDNA.GH03377"/>
    <property type="match status" value="1"/>
</dbReference>
<name>A0A2H5XBZ7_9BACT</name>
<dbReference type="GO" id="GO:0000166">
    <property type="term" value="F:nucleotide binding"/>
    <property type="evidence" value="ECO:0007669"/>
    <property type="project" value="InterPro"/>
</dbReference>
<dbReference type="SUPFAM" id="SSF51735">
    <property type="entry name" value="NAD(P)-binding Rossmann-fold domains"/>
    <property type="match status" value="1"/>
</dbReference>
<protein>
    <submittedName>
        <fullName evidence="3">Alpha-N-acetylgalactosaminidase</fullName>
        <ecNumber evidence="3">3.2.1.49</ecNumber>
    </submittedName>
</protein>
<dbReference type="PROSITE" id="PS51318">
    <property type="entry name" value="TAT"/>
    <property type="match status" value="1"/>
</dbReference>
<dbReference type="Pfam" id="PF22725">
    <property type="entry name" value="GFO_IDH_MocA_C3"/>
    <property type="match status" value="1"/>
</dbReference>
<organism evidence="3 4">
    <name type="scientific">Candidatus Fervidibacter japonicus</name>
    <dbReference type="NCBI Taxonomy" id="2035412"/>
    <lineage>
        <taxon>Bacteria</taxon>
        <taxon>Candidatus Fervidibacterota</taxon>
        <taxon>Candidatus Fervidibacter</taxon>
    </lineage>
</organism>
<dbReference type="InterPro" id="IPR050463">
    <property type="entry name" value="Gfo/Idh/MocA_oxidrdct_glycsds"/>
</dbReference>
<dbReference type="GO" id="GO:0008456">
    <property type="term" value="F:alpha-N-acetylgalactosaminidase activity"/>
    <property type="evidence" value="ECO:0007669"/>
    <property type="project" value="UniProtKB-EC"/>
</dbReference>
<dbReference type="InterPro" id="IPR006311">
    <property type="entry name" value="TAT_signal"/>
</dbReference>
<dbReference type="EC" id="3.2.1.49" evidence="3"/>
<evidence type="ECO:0000259" key="2">
    <source>
        <dbReference type="Pfam" id="PF22725"/>
    </source>
</evidence>
<feature type="domain" description="Gfo/Idh/MocA-like oxidoreductase N-terminal" evidence="1">
    <location>
        <begin position="33"/>
        <end position="157"/>
    </location>
</feature>
<dbReference type="Gene3D" id="3.30.360.10">
    <property type="entry name" value="Dihydrodipicolinate Reductase, domain 2"/>
    <property type="match status" value="1"/>
</dbReference>
<gene>
    <name evidence="3" type="primary">nagA</name>
    <name evidence="3" type="ORF">HRbin17_01235</name>
</gene>